<evidence type="ECO:0000256" key="2">
    <source>
        <dbReference type="SAM" id="SignalP"/>
    </source>
</evidence>
<feature type="signal peptide" evidence="2">
    <location>
        <begin position="1"/>
        <end position="16"/>
    </location>
</feature>
<gene>
    <name evidence="3" type="ORF">GUJ93_ZPchr0001g31564</name>
</gene>
<comment type="caution">
    <text evidence="3">The sequence shown here is derived from an EMBL/GenBank/DDBJ whole genome shotgun (WGS) entry which is preliminary data.</text>
</comment>
<evidence type="ECO:0000313" key="3">
    <source>
        <dbReference type="EMBL" id="KAG8053432.1"/>
    </source>
</evidence>
<evidence type="ECO:0000256" key="1">
    <source>
        <dbReference type="SAM" id="MobiDB-lite"/>
    </source>
</evidence>
<dbReference type="EMBL" id="JAAALK010000288">
    <property type="protein sequence ID" value="KAG8053432.1"/>
    <property type="molecule type" value="Genomic_DNA"/>
</dbReference>
<keyword evidence="4" id="KW-1185">Reference proteome</keyword>
<reference evidence="3" key="1">
    <citation type="journal article" date="2021" name="bioRxiv">
        <title>Whole Genome Assembly and Annotation of Northern Wild Rice, Zizania palustris L., Supports a Whole Genome Duplication in the Zizania Genus.</title>
        <authorList>
            <person name="Haas M."/>
            <person name="Kono T."/>
            <person name="Macchietto M."/>
            <person name="Millas R."/>
            <person name="McGilp L."/>
            <person name="Shao M."/>
            <person name="Duquette J."/>
            <person name="Hirsch C.N."/>
            <person name="Kimball J."/>
        </authorList>
    </citation>
    <scope>NUCLEOTIDE SEQUENCE</scope>
    <source>
        <tissue evidence="3">Fresh leaf tissue</tissue>
    </source>
</reference>
<sequence length="112" mass="12343">MDLGVGLVLLLLACRACPSRRSLRSSGREGEDEEPSAMPLAALSYSRRLRPCAVADGSFMRGGHRLGWKEEEEEGTMAINPSSYGDDDEAEELRTPYGCIDTSLWEYSIEPT</sequence>
<organism evidence="3 4">
    <name type="scientific">Zizania palustris</name>
    <name type="common">Northern wild rice</name>
    <dbReference type="NCBI Taxonomy" id="103762"/>
    <lineage>
        <taxon>Eukaryota</taxon>
        <taxon>Viridiplantae</taxon>
        <taxon>Streptophyta</taxon>
        <taxon>Embryophyta</taxon>
        <taxon>Tracheophyta</taxon>
        <taxon>Spermatophyta</taxon>
        <taxon>Magnoliopsida</taxon>
        <taxon>Liliopsida</taxon>
        <taxon>Poales</taxon>
        <taxon>Poaceae</taxon>
        <taxon>BOP clade</taxon>
        <taxon>Oryzoideae</taxon>
        <taxon>Oryzeae</taxon>
        <taxon>Zizaniinae</taxon>
        <taxon>Zizania</taxon>
    </lineage>
</organism>
<proteinExistence type="predicted"/>
<evidence type="ECO:0000313" key="4">
    <source>
        <dbReference type="Proteomes" id="UP000729402"/>
    </source>
</evidence>
<protein>
    <submittedName>
        <fullName evidence="3">Uncharacterized protein</fullName>
    </submittedName>
</protein>
<keyword evidence="2" id="KW-0732">Signal</keyword>
<accession>A0A8J5V0V4</accession>
<name>A0A8J5V0V4_ZIZPA</name>
<feature type="region of interest" description="Disordered" evidence="1">
    <location>
        <begin position="71"/>
        <end position="90"/>
    </location>
</feature>
<feature type="chain" id="PRO_5035148080" evidence="2">
    <location>
        <begin position="17"/>
        <end position="112"/>
    </location>
</feature>
<dbReference type="Proteomes" id="UP000729402">
    <property type="component" value="Unassembled WGS sequence"/>
</dbReference>
<reference evidence="3" key="2">
    <citation type="submission" date="2021-02" db="EMBL/GenBank/DDBJ databases">
        <authorList>
            <person name="Kimball J.A."/>
            <person name="Haas M.W."/>
            <person name="Macchietto M."/>
            <person name="Kono T."/>
            <person name="Duquette J."/>
            <person name="Shao M."/>
        </authorList>
    </citation>
    <scope>NUCLEOTIDE SEQUENCE</scope>
    <source>
        <tissue evidence="3">Fresh leaf tissue</tissue>
    </source>
</reference>
<dbReference type="AlphaFoldDB" id="A0A8J5V0V4"/>